<keyword evidence="3" id="KW-1185">Reference proteome</keyword>
<dbReference type="GO" id="GO:0016251">
    <property type="term" value="F:RNA polymerase II general transcription initiation factor activity"/>
    <property type="evidence" value="ECO:0007669"/>
    <property type="project" value="TreeGrafter"/>
</dbReference>
<comment type="caution">
    <text evidence="2">The sequence shown here is derived from an EMBL/GenBank/DDBJ whole genome shotgun (WGS) entry which is preliminary data.</text>
</comment>
<proteinExistence type="predicted"/>
<feature type="compositionally biased region" description="Acidic residues" evidence="1">
    <location>
        <begin position="56"/>
        <end position="69"/>
    </location>
</feature>
<protein>
    <submittedName>
        <fullName evidence="2">Uncharacterized protein</fullName>
    </submittedName>
</protein>
<name>A0A8J4VJB2_9ROSI</name>
<dbReference type="GO" id="GO:0051123">
    <property type="term" value="P:RNA polymerase II preinitiation complex assembly"/>
    <property type="evidence" value="ECO:0007669"/>
    <property type="project" value="TreeGrafter"/>
</dbReference>
<dbReference type="InterPro" id="IPR051431">
    <property type="entry name" value="TFIID_subunit_9"/>
</dbReference>
<accession>A0A8J4VJB2</accession>
<dbReference type="PANTHER" id="PTHR48068:SF4">
    <property type="entry name" value="TATA-BOX BINDING PROTEIN ASSOCIATED FACTOR 9"/>
    <property type="match status" value="1"/>
</dbReference>
<evidence type="ECO:0000313" key="3">
    <source>
        <dbReference type="Proteomes" id="UP000737018"/>
    </source>
</evidence>
<dbReference type="Proteomes" id="UP000737018">
    <property type="component" value="Unassembled WGS sequence"/>
</dbReference>
<evidence type="ECO:0000256" key="1">
    <source>
        <dbReference type="SAM" id="MobiDB-lite"/>
    </source>
</evidence>
<organism evidence="2 3">
    <name type="scientific">Castanea mollissima</name>
    <name type="common">Chinese chestnut</name>
    <dbReference type="NCBI Taxonomy" id="60419"/>
    <lineage>
        <taxon>Eukaryota</taxon>
        <taxon>Viridiplantae</taxon>
        <taxon>Streptophyta</taxon>
        <taxon>Embryophyta</taxon>
        <taxon>Tracheophyta</taxon>
        <taxon>Spermatophyta</taxon>
        <taxon>Magnoliopsida</taxon>
        <taxon>eudicotyledons</taxon>
        <taxon>Gunneridae</taxon>
        <taxon>Pentapetalae</taxon>
        <taxon>rosids</taxon>
        <taxon>fabids</taxon>
        <taxon>Fagales</taxon>
        <taxon>Fagaceae</taxon>
        <taxon>Castanea</taxon>
    </lineage>
</organism>
<dbReference type="OrthoDB" id="1049784at2759"/>
<evidence type="ECO:0000313" key="2">
    <source>
        <dbReference type="EMBL" id="KAF3958645.1"/>
    </source>
</evidence>
<dbReference type="GO" id="GO:0005669">
    <property type="term" value="C:transcription factor TFIID complex"/>
    <property type="evidence" value="ECO:0007669"/>
    <property type="project" value="TreeGrafter"/>
</dbReference>
<dbReference type="GO" id="GO:0003713">
    <property type="term" value="F:transcription coactivator activity"/>
    <property type="evidence" value="ECO:0007669"/>
    <property type="project" value="TreeGrafter"/>
</dbReference>
<feature type="compositionally biased region" description="Polar residues" evidence="1">
    <location>
        <begin position="73"/>
        <end position="87"/>
    </location>
</feature>
<gene>
    <name evidence="2" type="ORF">CMV_016472</name>
</gene>
<dbReference type="PANTHER" id="PTHR48068">
    <property type="entry name" value="TAF9 RNA POLYMERASE II, TATA BOX-BINDING PROTEIN (TBP)-ASSOCIATED FACTOR"/>
    <property type="match status" value="1"/>
</dbReference>
<dbReference type="AlphaFoldDB" id="A0A8J4VJB2"/>
<sequence length="115" mass="12942">MELISELVLLELAHNRNKVPLPKSITGPEIPLLPEQDTLIKPNYQLAIPNEQSSQEVEEMDEVEDEEGGVDPNPSQEQKTDMPQHTPQRVAFYLTNVPSESFMIERADGSIGFNK</sequence>
<feature type="region of interest" description="Disordered" evidence="1">
    <location>
        <begin position="50"/>
        <end position="87"/>
    </location>
</feature>
<reference evidence="2" key="1">
    <citation type="submission" date="2020-03" db="EMBL/GenBank/DDBJ databases">
        <title>Castanea mollissima Vanexum genome sequencing.</title>
        <authorList>
            <person name="Staton M."/>
        </authorList>
    </citation>
    <scope>NUCLEOTIDE SEQUENCE</scope>
    <source>
        <tissue evidence="2">Leaf</tissue>
    </source>
</reference>
<dbReference type="EMBL" id="JRKL02002509">
    <property type="protein sequence ID" value="KAF3958645.1"/>
    <property type="molecule type" value="Genomic_DNA"/>
</dbReference>
<dbReference type="GO" id="GO:0000124">
    <property type="term" value="C:SAGA complex"/>
    <property type="evidence" value="ECO:0007669"/>
    <property type="project" value="TreeGrafter"/>
</dbReference>